<organism evidence="1 2">
    <name type="scientific">Flavobacterium columnare</name>
    <dbReference type="NCBI Taxonomy" id="996"/>
    <lineage>
        <taxon>Bacteria</taxon>
        <taxon>Pseudomonadati</taxon>
        <taxon>Bacteroidota</taxon>
        <taxon>Flavobacteriia</taxon>
        <taxon>Flavobacteriales</taxon>
        <taxon>Flavobacteriaceae</taxon>
        <taxon>Flavobacterium</taxon>
    </lineage>
</organism>
<proteinExistence type="predicted"/>
<dbReference type="Pfam" id="PF12843">
    <property type="entry name" value="QSregVF_b"/>
    <property type="match status" value="1"/>
</dbReference>
<gene>
    <name evidence="1" type="ORF">BWK62_10005</name>
</gene>
<dbReference type="Proteomes" id="UP000198034">
    <property type="component" value="Unassembled WGS sequence"/>
</dbReference>
<dbReference type="EMBL" id="MTCY01000028">
    <property type="protein sequence ID" value="OWP76313.1"/>
    <property type="molecule type" value="Genomic_DNA"/>
</dbReference>
<comment type="caution">
    <text evidence="1">The sequence shown here is derived from an EMBL/GenBank/DDBJ whole genome shotgun (WGS) entry which is preliminary data.</text>
</comment>
<evidence type="ECO:0000313" key="1">
    <source>
        <dbReference type="EMBL" id="OWP76313.1"/>
    </source>
</evidence>
<reference evidence="1 2" key="1">
    <citation type="journal article" date="2017" name="Infect. Genet. Evol.">
        <title>Comparative genome analysis of fish pathogen Flavobacterium columnare reveals extensive sequence diversity within the species.</title>
        <authorList>
            <person name="Kayansamruaj P."/>
            <person name="Dong H.T."/>
            <person name="Hirono I."/>
            <person name="Kondo H."/>
            <person name="Senapin S."/>
            <person name="Rodkhum C."/>
        </authorList>
    </citation>
    <scope>NUCLEOTIDE SEQUENCE [LARGE SCALE GENOMIC DNA]</scope>
    <source>
        <strain evidence="1 2">1214</strain>
    </source>
</reference>
<dbReference type="OrthoDB" id="9807855at2"/>
<evidence type="ECO:0008006" key="3">
    <source>
        <dbReference type="Google" id="ProtNLM"/>
    </source>
</evidence>
<evidence type="ECO:0000313" key="2">
    <source>
        <dbReference type="Proteomes" id="UP000198034"/>
    </source>
</evidence>
<protein>
    <recommendedName>
        <fullName evidence="3">DUF3820 family protein</fullName>
    </recommendedName>
</protein>
<sequence length="74" mass="8818">MNQDLLIKLAHTKMPFGKYQGRYLIDLPEHYIIWYKQKGFPTGILGQQLELVYELKLNGLEDLVRNIQRNFPKK</sequence>
<dbReference type="InterPro" id="IPR024530">
    <property type="entry name" value="QSregVF_b"/>
</dbReference>
<dbReference type="AlphaFoldDB" id="A0A246G9L0"/>
<name>A0A246G9L0_9FLAO</name>
<accession>A0A246G9L0</accession>